<keyword evidence="2" id="KW-0805">Transcription regulation</keyword>
<keyword evidence="5" id="KW-0804">Transcription</keyword>
<keyword evidence="6" id="KW-0539">Nucleus</keyword>
<dbReference type="InterPro" id="IPR044607">
    <property type="entry name" value="RKD-like"/>
</dbReference>
<evidence type="ECO:0000256" key="2">
    <source>
        <dbReference type="ARBA" id="ARBA00023015"/>
    </source>
</evidence>
<keyword evidence="4" id="KW-0238">DNA-binding</keyword>
<sequence>MDNTILYDQTQHDHKLFNITDDFKIMNSKFLSLEEYFPSGCLEDLSVNSVQSLNYAPPNDETRNSITKVSTDTSGNPNFSHDQEIQKYPSDVIKMESRETFEGGFSFFKKDEGDREMIKTSITYNPPASYRPRSTTKSLSIDFDEISKHFDVPITKAAKRMNVGLTALKKRCRELNINRWPHRKIQSLKSLIDNLKEMGYYDPRVIEMLEEDIRRMEKFPDIELNHRTKKLRQACFKANFKKRRASSLSCS</sequence>
<evidence type="ECO:0000259" key="8">
    <source>
        <dbReference type="PROSITE" id="PS51519"/>
    </source>
</evidence>
<feature type="domain" description="RWP-RK" evidence="8">
    <location>
        <begin position="126"/>
        <end position="208"/>
    </location>
</feature>
<evidence type="ECO:0000313" key="10">
    <source>
        <dbReference type="Proteomes" id="UP001202328"/>
    </source>
</evidence>
<dbReference type="InterPro" id="IPR003035">
    <property type="entry name" value="RWP-RK_dom"/>
</dbReference>
<comment type="caution">
    <text evidence="9">The sequence shown here is derived from an EMBL/GenBank/DDBJ whole genome shotgun (WGS) entry which is preliminary data.</text>
</comment>
<gene>
    <name evidence="9" type="ORF">MKW98_027504</name>
</gene>
<dbReference type="GO" id="GO:0003677">
    <property type="term" value="F:DNA binding"/>
    <property type="evidence" value="ECO:0007669"/>
    <property type="project" value="UniProtKB-KW"/>
</dbReference>
<evidence type="ECO:0000256" key="1">
    <source>
        <dbReference type="ARBA" id="ARBA00004049"/>
    </source>
</evidence>
<dbReference type="AlphaFoldDB" id="A0AAD4RVU9"/>
<feature type="region of interest" description="Disordered" evidence="7">
    <location>
        <begin position="56"/>
        <end position="83"/>
    </location>
</feature>
<evidence type="ECO:0000256" key="4">
    <source>
        <dbReference type="ARBA" id="ARBA00023125"/>
    </source>
</evidence>
<feature type="compositionally biased region" description="Polar residues" evidence="7">
    <location>
        <begin position="64"/>
        <end position="80"/>
    </location>
</feature>
<keyword evidence="10" id="KW-1185">Reference proteome</keyword>
<dbReference type="PANTHER" id="PTHR46373:SF2">
    <property type="entry name" value="RWP-RK DOMAIN-CONTAINING PROTEIN"/>
    <property type="match status" value="1"/>
</dbReference>
<dbReference type="Pfam" id="PF02042">
    <property type="entry name" value="RWP-RK"/>
    <property type="match status" value="1"/>
</dbReference>
<organism evidence="9 10">
    <name type="scientific">Papaver atlanticum</name>
    <dbReference type="NCBI Taxonomy" id="357466"/>
    <lineage>
        <taxon>Eukaryota</taxon>
        <taxon>Viridiplantae</taxon>
        <taxon>Streptophyta</taxon>
        <taxon>Embryophyta</taxon>
        <taxon>Tracheophyta</taxon>
        <taxon>Spermatophyta</taxon>
        <taxon>Magnoliopsida</taxon>
        <taxon>Ranunculales</taxon>
        <taxon>Papaveraceae</taxon>
        <taxon>Papaveroideae</taxon>
        <taxon>Papaver</taxon>
    </lineage>
</organism>
<dbReference type="GO" id="GO:0003700">
    <property type="term" value="F:DNA-binding transcription factor activity"/>
    <property type="evidence" value="ECO:0007669"/>
    <property type="project" value="InterPro"/>
</dbReference>
<evidence type="ECO:0000256" key="5">
    <source>
        <dbReference type="ARBA" id="ARBA00023163"/>
    </source>
</evidence>
<accession>A0AAD4RVU9</accession>
<comment type="function">
    <text evidence="1">Putative transcription factor.</text>
</comment>
<evidence type="ECO:0000313" key="9">
    <source>
        <dbReference type="EMBL" id="KAI3835592.1"/>
    </source>
</evidence>
<keyword evidence="3" id="KW-0175">Coiled coil</keyword>
<reference evidence="9" key="1">
    <citation type="submission" date="2022-04" db="EMBL/GenBank/DDBJ databases">
        <title>A functionally conserved STORR gene fusion in Papaver species that diverged 16.8 million years ago.</title>
        <authorList>
            <person name="Catania T."/>
        </authorList>
    </citation>
    <scope>NUCLEOTIDE SEQUENCE</scope>
    <source>
        <strain evidence="9">S-188037</strain>
    </source>
</reference>
<dbReference type="PROSITE" id="PS51519">
    <property type="entry name" value="RWP_RK"/>
    <property type="match status" value="1"/>
</dbReference>
<name>A0AAD4RVU9_9MAGN</name>
<evidence type="ECO:0000256" key="7">
    <source>
        <dbReference type="SAM" id="MobiDB-lite"/>
    </source>
</evidence>
<dbReference type="PANTHER" id="PTHR46373">
    <property type="entry name" value="PROTEIN RKD4"/>
    <property type="match status" value="1"/>
</dbReference>
<dbReference type="Proteomes" id="UP001202328">
    <property type="component" value="Unassembled WGS sequence"/>
</dbReference>
<evidence type="ECO:0000256" key="3">
    <source>
        <dbReference type="ARBA" id="ARBA00023054"/>
    </source>
</evidence>
<dbReference type="EMBL" id="JAJJMB010017748">
    <property type="protein sequence ID" value="KAI3835592.1"/>
    <property type="molecule type" value="Genomic_DNA"/>
</dbReference>
<proteinExistence type="predicted"/>
<protein>
    <recommendedName>
        <fullName evidence="8">RWP-RK domain-containing protein</fullName>
    </recommendedName>
</protein>
<evidence type="ECO:0000256" key="6">
    <source>
        <dbReference type="ARBA" id="ARBA00023242"/>
    </source>
</evidence>